<dbReference type="OrthoDB" id="271912at2"/>
<reference evidence="2 3" key="1">
    <citation type="submission" date="2019-03" db="EMBL/GenBank/DDBJ databases">
        <title>Deep-cultivation of Planctomycetes and their phenomic and genomic characterization uncovers novel biology.</title>
        <authorList>
            <person name="Wiegand S."/>
            <person name="Jogler M."/>
            <person name="Boedeker C."/>
            <person name="Pinto D."/>
            <person name="Vollmers J."/>
            <person name="Rivas-Marin E."/>
            <person name="Kohn T."/>
            <person name="Peeters S.H."/>
            <person name="Heuer A."/>
            <person name="Rast P."/>
            <person name="Oberbeckmann S."/>
            <person name="Bunk B."/>
            <person name="Jeske O."/>
            <person name="Meyerdierks A."/>
            <person name="Storesund J.E."/>
            <person name="Kallscheuer N."/>
            <person name="Luecker S."/>
            <person name="Lage O.M."/>
            <person name="Pohl T."/>
            <person name="Merkel B.J."/>
            <person name="Hornburger P."/>
            <person name="Mueller R.-W."/>
            <person name="Bruemmer F."/>
            <person name="Labrenz M."/>
            <person name="Spormann A.M."/>
            <person name="Op den Camp H."/>
            <person name="Overmann J."/>
            <person name="Amann R."/>
            <person name="Jetten M.S.M."/>
            <person name="Mascher T."/>
            <person name="Medema M.H."/>
            <person name="Devos D.P."/>
            <person name="Kaster A.-K."/>
            <person name="Ovreas L."/>
            <person name="Rohde M."/>
            <person name="Galperin M.Y."/>
            <person name="Jogler C."/>
        </authorList>
    </citation>
    <scope>NUCLEOTIDE SEQUENCE [LARGE SCALE GENOMIC DNA]</scope>
    <source>
        <strain evidence="2 3">Enr13</strain>
    </source>
</reference>
<organism evidence="2 3">
    <name type="scientific">Stieleria neptunia</name>
    <dbReference type="NCBI Taxonomy" id="2527979"/>
    <lineage>
        <taxon>Bacteria</taxon>
        <taxon>Pseudomonadati</taxon>
        <taxon>Planctomycetota</taxon>
        <taxon>Planctomycetia</taxon>
        <taxon>Pirellulales</taxon>
        <taxon>Pirellulaceae</taxon>
        <taxon>Stieleria</taxon>
    </lineage>
</organism>
<dbReference type="EMBL" id="CP037423">
    <property type="protein sequence ID" value="QDV47328.1"/>
    <property type="molecule type" value="Genomic_DNA"/>
</dbReference>
<gene>
    <name evidence="2" type="ORF">Enr13x_72370</name>
</gene>
<dbReference type="Pfam" id="PF07591">
    <property type="entry name" value="PT-HINT"/>
    <property type="match status" value="1"/>
</dbReference>
<dbReference type="InterPro" id="IPR030934">
    <property type="entry name" value="Intein_C"/>
</dbReference>
<dbReference type="Proteomes" id="UP000319004">
    <property type="component" value="Chromosome"/>
</dbReference>
<dbReference type="Gene3D" id="2.170.16.10">
    <property type="entry name" value="Hedgehog/Intein (Hint) domain"/>
    <property type="match status" value="1"/>
</dbReference>
<name>A0A518I2L1_9BACT</name>
<protein>
    <submittedName>
        <fullName evidence="2">Uncharacterized protein</fullName>
    </submittedName>
</protein>
<keyword evidence="3" id="KW-1185">Reference proteome</keyword>
<dbReference type="SUPFAM" id="SSF51294">
    <property type="entry name" value="Hedgehog/intein (Hint) domain"/>
    <property type="match status" value="1"/>
</dbReference>
<accession>A0A518I2L1</accession>
<dbReference type="PROSITE" id="PS50818">
    <property type="entry name" value="INTEIN_C_TER"/>
    <property type="match status" value="1"/>
</dbReference>
<dbReference type="InterPro" id="IPR036844">
    <property type="entry name" value="Hint_dom_sf"/>
</dbReference>
<evidence type="ECO:0000313" key="2">
    <source>
        <dbReference type="EMBL" id="QDV47328.1"/>
    </source>
</evidence>
<proteinExistence type="predicted"/>
<feature type="region of interest" description="Disordered" evidence="1">
    <location>
        <begin position="40"/>
        <end position="72"/>
    </location>
</feature>
<evidence type="ECO:0000313" key="3">
    <source>
        <dbReference type="Proteomes" id="UP000319004"/>
    </source>
</evidence>
<dbReference type="CDD" id="cd00081">
    <property type="entry name" value="Hint"/>
    <property type="match status" value="1"/>
</dbReference>
<feature type="compositionally biased region" description="Low complexity" evidence="1">
    <location>
        <begin position="40"/>
        <end position="54"/>
    </location>
</feature>
<dbReference type="AlphaFoldDB" id="A0A518I2L1"/>
<sequence>MSASNKTQKSLPRTLAAYTILVLGLAVSARLIFGGPLLRTESTTGTDAATESTTLASLEPSEPSQHGATTRPIESIRVGDRVLAENPEIAQETRETWKEPDWTDWVQLTLEMPLSTQDDDADPPVLQIEILRPEQWFIEQVGLVVAEREPELAGVASERPATQATAEPWHDSVPYSPLRDAYRHVVDVHALAAAVEVDVLGLTVEMDLPEMGAVGTAVLKSLQPCPPVKSSAGQVVTATFAHPPTTQVLEVVFEGESERIGVTDNHLFWSVDRQAFVPIGKMEIGERVVTFHGDTKRIESRLPRPGPQLVYNLEVYGEHVYFVGDQGLLVHNAYSTPNRPNAALEGRMVTGRTNKAGEALNDLFEFANPTRASRQGLGFAEELHHFWPKWLGGPEAGPLLNVRMGIHRGAGVGMHQRLNDYLVSSGMVPRNMINNSAWVRQNLTPSQIKRALYQFYRTNYSNLPGVPKLLNDAAKSVKF</sequence>
<dbReference type="RefSeq" id="WP_145391408.1">
    <property type="nucleotide sequence ID" value="NZ_CP037423.1"/>
</dbReference>
<evidence type="ECO:0000256" key="1">
    <source>
        <dbReference type="SAM" id="MobiDB-lite"/>
    </source>
</evidence>
<dbReference type="KEGG" id="snep:Enr13x_72370"/>